<evidence type="ECO:0000313" key="2">
    <source>
        <dbReference type="EMBL" id="MBB5637745.1"/>
    </source>
</evidence>
<comment type="caution">
    <text evidence="2">The sequence shown here is derived from an EMBL/GenBank/DDBJ whole genome shotgun (WGS) entry which is preliminary data.</text>
</comment>
<dbReference type="GO" id="GO:0016853">
    <property type="term" value="F:isomerase activity"/>
    <property type="evidence" value="ECO:0007669"/>
    <property type="project" value="UniProtKB-KW"/>
</dbReference>
<evidence type="ECO:0000259" key="1">
    <source>
        <dbReference type="Pfam" id="PF05118"/>
    </source>
</evidence>
<protein>
    <submittedName>
        <fullName evidence="2">Mannose-6-phosphate isomerase-like protein (Cupin superfamily)</fullName>
    </submittedName>
</protein>
<name>A0A7W8ZPS6_9SPHI</name>
<dbReference type="InterPro" id="IPR027443">
    <property type="entry name" value="IPNS-like_sf"/>
</dbReference>
<proteinExistence type="predicted"/>
<dbReference type="Proteomes" id="UP000537204">
    <property type="component" value="Unassembled WGS sequence"/>
</dbReference>
<dbReference type="AlphaFoldDB" id="A0A7W8ZPS6"/>
<accession>A0A7W8ZPS6</accession>
<gene>
    <name evidence="2" type="ORF">HDE68_003670</name>
</gene>
<sequence>MIVYAKVSVFPEYALMKQELKSASLHWDNHFNSGNYKGSWTVLPLRSVEGLDTIIPGLTANDIFADHPNMDMFPSIRKFLATFQCKVKSVRLLNLAAGAVIKPHCDHELSFEQGEARLHIPLITNPDVAFYVQDQRVTMLPGECWYMNANLRHHVTNGGKTERIHLVIDCEVNTWLAGLINSADCMSSIPDYSQQQLLDMICGLREQNTMTTNQLADEFERQYNQYQPLDQILAFLQKIGLAYQLEAIEEDTFLPGLKLRNGALVIDKRRLLYPGDVLHEAGHLACMPPSIRQNMNDNLEDCDMHRGGEMMALAWSYAACVFLKIDPEIVFHQDGYKGAGQNLIQNFNAGNIIGLPLLQWSGMSYDQSTAEASGDKPFPHMISWTCTKQTFESQAV</sequence>
<dbReference type="RefSeq" id="WP_183883610.1">
    <property type="nucleotide sequence ID" value="NZ_JACHCE010000006.1"/>
</dbReference>
<keyword evidence="2" id="KW-0413">Isomerase</keyword>
<dbReference type="EMBL" id="JACHCE010000006">
    <property type="protein sequence ID" value="MBB5637745.1"/>
    <property type="molecule type" value="Genomic_DNA"/>
</dbReference>
<dbReference type="Pfam" id="PF05118">
    <property type="entry name" value="Asp_Arg_Hydrox"/>
    <property type="match status" value="1"/>
</dbReference>
<dbReference type="InterPro" id="IPR007803">
    <property type="entry name" value="Asp/Arg/Pro-Hydrxlase"/>
</dbReference>
<organism evidence="2 3">
    <name type="scientific">Pedobacter cryoconitis</name>
    <dbReference type="NCBI Taxonomy" id="188932"/>
    <lineage>
        <taxon>Bacteria</taxon>
        <taxon>Pseudomonadati</taxon>
        <taxon>Bacteroidota</taxon>
        <taxon>Sphingobacteriia</taxon>
        <taxon>Sphingobacteriales</taxon>
        <taxon>Sphingobacteriaceae</taxon>
        <taxon>Pedobacter</taxon>
    </lineage>
</organism>
<dbReference type="Gene3D" id="2.60.120.330">
    <property type="entry name" value="B-lactam Antibiotic, Isopenicillin N Synthase, Chain"/>
    <property type="match status" value="1"/>
</dbReference>
<dbReference type="SUPFAM" id="SSF51197">
    <property type="entry name" value="Clavaminate synthase-like"/>
    <property type="match status" value="1"/>
</dbReference>
<feature type="domain" description="Aspartyl/asparaginy/proline hydroxylase" evidence="1">
    <location>
        <begin position="31"/>
        <end position="171"/>
    </location>
</feature>
<reference evidence="2 3" key="1">
    <citation type="submission" date="2020-08" db="EMBL/GenBank/DDBJ databases">
        <title>Genomic Encyclopedia of Type Strains, Phase IV (KMG-V): Genome sequencing to study the core and pangenomes of soil and plant-associated prokaryotes.</title>
        <authorList>
            <person name="Whitman W."/>
        </authorList>
    </citation>
    <scope>NUCLEOTIDE SEQUENCE [LARGE SCALE GENOMIC DNA]</scope>
    <source>
        <strain evidence="2 3">S3M1</strain>
    </source>
</reference>
<evidence type="ECO:0000313" key="3">
    <source>
        <dbReference type="Proteomes" id="UP000537204"/>
    </source>
</evidence>